<dbReference type="RefSeq" id="WP_153882651.1">
    <property type="nucleotide sequence ID" value="NZ_CAXSMB010000027.1"/>
</dbReference>
<dbReference type="Proteomes" id="UP001156216">
    <property type="component" value="Chromosome"/>
</dbReference>
<dbReference type="Proteomes" id="UP001156218">
    <property type="component" value="Chromosome"/>
</dbReference>
<evidence type="ECO:0000313" key="3">
    <source>
        <dbReference type="EMBL" id="UYU92001.1"/>
    </source>
</evidence>
<name>A0AA46Z496_BACT4</name>
<evidence type="ECO:0000313" key="5">
    <source>
        <dbReference type="Proteomes" id="UP001156218"/>
    </source>
</evidence>
<gene>
    <name evidence="2" type="ORF">KQP59_13035</name>
    <name evidence="1" type="ORF">KQP68_10640</name>
    <name evidence="3" type="ORF">KQP74_05015</name>
</gene>
<dbReference type="EMBL" id="CP083680">
    <property type="protein sequence ID" value="UYU68695.1"/>
    <property type="molecule type" value="Genomic_DNA"/>
</dbReference>
<evidence type="ECO:0000313" key="2">
    <source>
        <dbReference type="EMBL" id="UYU73974.1"/>
    </source>
</evidence>
<evidence type="ECO:0000313" key="1">
    <source>
        <dbReference type="EMBL" id="UYU68695.1"/>
    </source>
</evidence>
<reference evidence="2 5" key="1">
    <citation type="submission" date="2021-06" db="EMBL/GenBank/DDBJ databases">
        <title>Interrogation of the integrated mobile genetic elements in gut-associated Bacteroides with a consensus prediction approach.</title>
        <authorList>
            <person name="Campbell D.E."/>
            <person name="Leigh J.R."/>
            <person name="Kim T."/>
            <person name="England W."/>
            <person name="Whitaker R.J."/>
            <person name="Degnan P.H."/>
        </authorList>
    </citation>
    <scope>NUCLEOTIDE SEQUENCE</scope>
    <source>
        <strain evidence="3">VPI-3443</strain>
        <strain evidence="2">VPI-BTDOT2</strain>
        <strain evidence="1 5">WAL8669</strain>
    </source>
</reference>
<accession>A0AA46Z496</accession>
<protein>
    <submittedName>
        <fullName evidence="2">Uncharacterized protein</fullName>
    </submittedName>
</protein>
<sequence length="45" mass="5689">MNPLQSLVRITRKNYSYSQFASFDWFWGSMWRIWHFCDRKLHGYE</sequence>
<dbReference type="EMBL" id="CP083685">
    <property type="protein sequence ID" value="UYU92001.1"/>
    <property type="molecule type" value="Genomic_DNA"/>
</dbReference>
<dbReference type="Proteomes" id="UP001162960">
    <property type="component" value="Chromosome"/>
</dbReference>
<evidence type="ECO:0000313" key="4">
    <source>
        <dbReference type="Proteomes" id="UP001156216"/>
    </source>
</evidence>
<dbReference type="EMBL" id="CP083681">
    <property type="protein sequence ID" value="UYU73974.1"/>
    <property type="molecule type" value="Genomic_DNA"/>
</dbReference>
<proteinExistence type="predicted"/>
<dbReference type="AlphaFoldDB" id="A0AA46Z496"/>
<organism evidence="2 4">
    <name type="scientific">Bacteroides thetaiotaomicron</name>
    <dbReference type="NCBI Taxonomy" id="818"/>
    <lineage>
        <taxon>Bacteria</taxon>
        <taxon>Pseudomonadati</taxon>
        <taxon>Bacteroidota</taxon>
        <taxon>Bacteroidia</taxon>
        <taxon>Bacteroidales</taxon>
        <taxon>Bacteroidaceae</taxon>
        <taxon>Bacteroides</taxon>
    </lineage>
</organism>